<protein>
    <submittedName>
        <fullName evidence="2">DUF5103 domain-containing protein</fullName>
    </submittedName>
</protein>
<dbReference type="GO" id="GO:0030246">
    <property type="term" value="F:carbohydrate binding"/>
    <property type="evidence" value="ECO:0007669"/>
    <property type="project" value="InterPro"/>
</dbReference>
<dbReference type="AlphaFoldDB" id="A0A6N6MLA6"/>
<dbReference type="Proteomes" id="UP000441333">
    <property type="component" value="Unassembled WGS sequence"/>
</dbReference>
<feature type="domain" description="Type 9 secretion system plug protein N-terminal" evidence="1">
    <location>
        <begin position="31"/>
        <end position="153"/>
    </location>
</feature>
<proteinExistence type="predicted"/>
<dbReference type="Gene3D" id="2.60.40.10">
    <property type="entry name" value="Immunoglobulins"/>
    <property type="match status" value="1"/>
</dbReference>
<accession>A0A6N6MLA6</accession>
<keyword evidence="3" id="KW-1185">Reference proteome</keyword>
<dbReference type="InterPro" id="IPR013783">
    <property type="entry name" value="Ig-like_fold"/>
</dbReference>
<evidence type="ECO:0000259" key="1">
    <source>
        <dbReference type="Pfam" id="PF17116"/>
    </source>
</evidence>
<comment type="caution">
    <text evidence="2">The sequence shown here is derived from an EMBL/GenBank/DDBJ whole genome shotgun (WGS) entry which is preliminary data.</text>
</comment>
<evidence type="ECO:0000313" key="2">
    <source>
        <dbReference type="EMBL" id="KAB1069057.1"/>
    </source>
</evidence>
<reference evidence="2 3" key="1">
    <citation type="submission" date="2019-09" db="EMBL/GenBank/DDBJ databases">
        <authorList>
            <person name="Cao W.R."/>
        </authorList>
    </citation>
    <scope>NUCLEOTIDE SEQUENCE [LARGE SCALE GENOMIC DNA]</scope>
    <source>
        <strain evidence="2 3">B1N29</strain>
    </source>
</reference>
<dbReference type="RefSeq" id="WP_150937330.1">
    <property type="nucleotide sequence ID" value="NZ_WAAT01000028.1"/>
</dbReference>
<evidence type="ECO:0000313" key="3">
    <source>
        <dbReference type="Proteomes" id="UP000441333"/>
    </source>
</evidence>
<sequence>MTLKHQITTLTFLLSVMLFSQVKEVNPPDYIKTINFIGDTNENQLPILSINDHITLEFDALNGNEEDFYYKIKYFNSDWTPSVLVQPEYLDGFDNQRIRDYDNSFNTYQIFSHYKLTIPNNQTRGLKISGNYMIYIYNNNSELVFSRKFMLYENLVNVGVAVKRSRNMDGIESKQRIELIVDSNRIQFNNPQQTVQAVIIQNNNLKTAVTNITPQYTLGNQLVYKYDTETSFWGGNEYFFFENKDVRGANNNIQFIDLQDLYHNYLYTNGSRANQPYTYNPDINGNYVINNLDATYPNIEADYVWMHFSLAANNTLKNKNIHVYGSFNNYAIEDATKMTYDASKNIFTNTLLLKQGFYNYKYVVVNADGQIDEGFISGNHWQTENSYKVLVYYRDLGARYDRIVGYNEGSSVNISN</sequence>
<dbReference type="InterPro" id="IPR031345">
    <property type="entry name" value="T9SS_Plug_N"/>
</dbReference>
<dbReference type="SUPFAM" id="SSF49452">
    <property type="entry name" value="Starch-binding domain-like"/>
    <property type="match status" value="1"/>
</dbReference>
<gene>
    <name evidence="2" type="ORF">F6U93_04695</name>
</gene>
<name>A0A6N6MLA6_9FLAO</name>
<organism evidence="2 3">
    <name type="scientific">Pseudotamlana haliotis</name>
    <dbReference type="NCBI Taxonomy" id="2614804"/>
    <lineage>
        <taxon>Bacteria</taxon>
        <taxon>Pseudomonadati</taxon>
        <taxon>Bacteroidota</taxon>
        <taxon>Flavobacteriia</taxon>
        <taxon>Flavobacteriales</taxon>
        <taxon>Flavobacteriaceae</taxon>
        <taxon>Pseudotamlana</taxon>
    </lineage>
</organism>
<dbReference type="EMBL" id="WAAT01000028">
    <property type="protein sequence ID" value="KAB1069057.1"/>
    <property type="molecule type" value="Genomic_DNA"/>
</dbReference>
<dbReference type="InterPro" id="IPR013784">
    <property type="entry name" value="Carb-bd-like_fold"/>
</dbReference>
<dbReference type="Pfam" id="PF17116">
    <property type="entry name" value="T9SS_plug_1st"/>
    <property type="match status" value="1"/>
</dbReference>